<accession>A0A6L7GXM4</accession>
<keyword evidence="10" id="KW-1185">Reference proteome</keyword>
<protein>
    <submittedName>
        <fullName evidence="9">Ferredoxin</fullName>
    </submittedName>
</protein>
<feature type="region of interest" description="Disordered" evidence="8">
    <location>
        <begin position="38"/>
        <end position="63"/>
    </location>
</feature>
<gene>
    <name evidence="9" type="ORF">GIY30_24230</name>
</gene>
<keyword evidence="5" id="KW-0408">Iron</keyword>
<evidence type="ECO:0000313" key="9">
    <source>
        <dbReference type="EMBL" id="MXP24433.1"/>
    </source>
</evidence>
<evidence type="ECO:0000256" key="8">
    <source>
        <dbReference type="SAM" id="MobiDB-lite"/>
    </source>
</evidence>
<dbReference type="Pfam" id="PF13459">
    <property type="entry name" value="Fer4_15"/>
    <property type="match status" value="1"/>
</dbReference>
<evidence type="ECO:0000256" key="2">
    <source>
        <dbReference type="ARBA" id="ARBA00022448"/>
    </source>
</evidence>
<evidence type="ECO:0000256" key="6">
    <source>
        <dbReference type="ARBA" id="ARBA00023014"/>
    </source>
</evidence>
<dbReference type="InterPro" id="IPR051269">
    <property type="entry name" value="Fe-S_cluster_ET"/>
</dbReference>
<evidence type="ECO:0000256" key="3">
    <source>
        <dbReference type="ARBA" id="ARBA00022723"/>
    </source>
</evidence>
<keyword evidence="4" id="KW-0249">Electron transport</keyword>
<reference evidence="9 10" key="1">
    <citation type="submission" date="2019-11" db="EMBL/GenBank/DDBJ databases">
        <title>Gordonia sp. nov., a novel actinobacterium isolated from mangrove soil in Hainan.</title>
        <authorList>
            <person name="Huang X."/>
            <person name="Xie Y."/>
            <person name="Chu X."/>
            <person name="Xiao K."/>
        </authorList>
    </citation>
    <scope>NUCLEOTIDE SEQUENCE [LARGE SCALE GENOMIC DNA]</scope>
    <source>
        <strain evidence="9 10">HNM0687</strain>
    </source>
</reference>
<dbReference type="AlphaFoldDB" id="A0A6L7GXM4"/>
<dbReference type="GO" id="GO:0051538">
    <property type="term" value="F:3 iron, 4 sulfur cluster binding"/>
    <property type="evidence" value="ECO:0007669"/>
    <property type="project" value="UniProtKB-KW"/>
</dbReference>
<evidence type="ECO:0000313" key="10">
    <source>
        <dbReference type="Proteomes" id="UP000475545"/>
    </source>
</evidence>
<evidence type="ECO:0000256" key="4">
    <source>
        <dbReference type="ARBA" id="ARBA00022982"/>
    </source>
</evidence>
<dbReference type="Gene3D" id="3.30.70.20">
    <property type="match status" value="1"/>
</dbReference>
<dbReference type="Proteomes" id="UP000475545">
    <property type="component" value="Unassembled WGS sequence"/>
</dbReference>
<keyword evidence="7" id="KW-0003">3Fe-4S</keyword>
<keyword evidence="3" id="KW-0479">Metal-binding</keyword>
<sequence>MKVSVDENQCQGHGLCFMTSPEVFGLRDDDGHAYVLPDGDAPEHAGEAKAGAASCPERAITVD</sequence>
<dbReference type="PANTHER" id="PTHR36923">
    <property type="entry name" value="FERREDOXIN"/>
    <property type="match status" value="1"/>
</dbReference>
<evidence type="ECO:0000256" key="7">
    <source>
        <dbReference type="ARBA" id="ARBA00023291"/>
    </source>
</evidence>
<name>A0A6L7GXM4_9ACTN</name>
<proteinExistence type="predicted"/>
<organism evidence="9 10">
    <name type="scientific">Gordonia mangrovi</name>
    <dbReference type="NCBI Taxonomy" id="2665643"/>
    <lineage>
        <taxon>Bacteria</taxon>
        <taxon>Bacillati</taxon>
        <taxon>Actinomycetota</taxon>
        <taxon>Actinomycetes</taxon>
        <taxon>Mycobacteriales</taxon>
        <taxon>Gordoniaceae</taxon>
        <taxon>Gordonia</taxon>
    </lineage>
</organism>
<evidence type="ECO:0000256" key="5">
    <source>
        <dbReference type="ARBA" id="ARBA00023004"/>
    </source>
</evidence>
<comment type="cofactor">
    <cofactor evidence="1">
        <name>[3Fe-4S] cluster</name>
        <dbReference type="ChEBI" id="CHEBI:21137"/>
    </cofactor>
</comment>
<comment type="caution">
    <text evidence="9">The sequence shown here is derived from an EMBL/GenBank/DDBJ whole genome shotgun (WGS) entry which is preliminary data.</text>
</comment>
<keyword evidence="2" id="KW-0813">Transport</keyword>
<evidence type="ECO:0000256" key="1">
    <source>
        <dbReference type="ARBA" id="ARBA00001927"/>
    </source>
</evidence>
<dbReference type="EMBL" id="WMBR01000014">
    <property type="protein sequence ID" value="MXP24433.1"/>
    <property type="molecule type" value="Genomic_DNA"/>
</dbReference>
<dbReference type="PANTHER" id="PTHR36923:SF3">
    <property type="entry name" value="FERREDOXIN"/>
    <property type="match status" value="1"/>
</dbReference>
<keyword evidence="6" id="KW-0411">Iron-sulfur</keyword>
<dbReference type="SUPFAM" id="SSF54862">
    <property type="entry name" value="4Fe-4S ferredoxins"/>
    <property type="match status" value="1"/>
</dbReference>
<dbReference type="GO" id="GO:0046872">
    <property type="term" value="F:metal ion binding"/>
    <property type="evidence" value="ECO:0007669"/>
    <property type="project" value="UniProtKB-KW"/>
</dbReference>